<dbReference type="SUPFAM" id="SSF53335">
    <property type="entry name" value="S-adenosyl-L-methionine-dependent methyltransferases"/>
    <property type="match status" value="1"/>
</dbReference>
<feature type="domain" description="Ribosomal RNA large subunit methyltransferase K/L-like methyltransferase" evidence="1">
    <location>
        <begin position="149"/>
        <end position="247"/>
    </location>
</feature>
<dbReference type="InterPro" id="IPR029063">
    <property type="entry name" value="SAM-dependent_MTases_sf"/>
</dbReference>
<keyword evidence="2" id="KW-0808">Transferase</keyword>
<dbReference type="RefSeq" id="WP_134752532.1">
    <property type="nucleotide sequence ID" value="NZ_MYFO02000003.1"/>
</dbReference>
<evidence type="ECO:0000259" key="1">
    <source>
        <dbReference type="Pfam" id="PF01170"/>
    </source>
</evidence>
<dbReference type="CDD" id="cd02440">
    <property type="entry name" value="AdoMet_MTases"/>
    <property type="match status" value="1"/>
</dbReference>
<comment type="caution">
    <text evidence="2">The sequence shown here is derived from an EMBL/GenBank/DDBJ whole genome shotgun (WGS) entry which is preliminary data.</text>
</comment>
<protein>
    <submittedName>
        <fullName evidence="2">RNA methyltransferase</fullName>
    </submittedName>
</protein>
<sequence>MNVSEYIYVYACHEDEQELCELELRTLLSAEPRGRYAQSPRPVDPSRSPFIKLRLGVWCEAGSLPELAERVAALQIEAASFKVSFAETDDTVSYAARRAIERELGLRVRGRAEMHRPARRFAAAVLGGGRWVFGDCLLAEPIWLRHQQKPQNYSTALGTRVARAVVNLAAPETAGARLIDPCCGMGTVLIEAMSMGIDIVGFDLNPLAVRGARVNLAHFGCPEGAVTLADMRQVGGAYTALVLDMPYNLCSVLPEAEQAEMLAAARRLASRAVVVATAELGDAVERAGFRIAGRCTVRKGRFARHIYVCE</sequence>
<dbReference type="GO" id="GO:0030488">
    <property type="term" value="P:tRNA methylation"/>
    <property type="evidence" value="ECO:0007669"/>
    <property type="project" value="TreeGrafter"/>
</dbReference>
<dbReference type="OrthoDB" id="9791556at2"/>
<dbReference type="PANTHER" id="PTHR14911:SF13">
    <property type="entry name" value="TRNA (GUANINE(6)-N2)-METHYLTRANSFERASE THUMP3"/>
    <property type="match status" value="1"/>
</dbReference>
<evidence type="ECO:0000313" key="2">
    <source>
        <dbReference type="EMBL" id="TFE87993.1"/>
    </source>
</evidence>
<dbReference type="GO" id="GO:0016423">
    <property type="term" value="F:tRNA (guanine) methyltransferase activity"/>
    <property type="evidence" value="ECO:0007669"/>
    <property type="project" value="TreeGrafter"/>
</dbReference>
<gene>
    <name evidence="2" type="ORF">B5M42_10560</name>
</gene>
<name>A0A4Y8Q2C6_9BACL</name>
<dbReference type="Pfam" id="PF01170">
    <property type="entry name" value="UPF0020"/>
    <property type="match status" value="1"/>
</dbReference>
<accession>A0A4Y8Q2C6</accession>
<dbReference type="PANTHER" id="PTHR14911">
    <property type="entry name" value="THUMP DOMAIN-CONTAINING"/>
    <property type="match status" value="1"/>
</dbReference>
<dbReference type="AlphaFoldDB" id="A0A4Y8Q2C6"/>
<dbReference type="Gene3D" id="3.40.50.150">
    <property type="entry name" value="Vaccinia Virus protein VP39"/>
    <property type="match status" value="1"/>
</dbReference>
<keyword evidence="3" id="KW-1185">Reference proteome</keyword>
<keyword evidence="2" id="KW-0489">Methyltransferase</keyword>
<dbReference type="InterPro" id="IPR000241">
    <property type="entry name" value="RlmKL-like_Mtase"/>
</dbReference>
<proteinExistence type="predicted"/>
<evidence type="ECO:0000313" key="3">
    <source>
        <dbReference type="Proteomes" id="UP000298246"/>
    </source>
</evidence>
<dbReference type="Proteomes" id="UP000298246">
    <property type="component" value="Unassembled WGS sequence"/>
</dbReference>
<dbReference type="EMBL" id="MYFO01000011">
    <property type="protein sequence ID" value="TFE87993.1"/>
    <property type="molecule type" value="Genomic_DNA"/>
</dbReference>
<reference evidence="2 3" key="1">
    <citation type="submission" date="2017-03" db="EMBL/GenBank/DDBJ databases">
        <title>Isolation of Levoglucosan Utilizing Bacteria.</title>
        <authorList>
            <person name="Arya A.S."/>
        </authorList>
    </citation>
    <scope>NUCLEOTIDE SEQUENCE [LARGE SCALE GENOMIC DNA]</scope>
    <source>
        <strain evidence="2 3">MEC069</strain>
    </source>
</reference>
<organism evidence="2 3">
    <name type="scientific">Paenibacillus athensensis</name>
    <dbReference type="NCBI Taxonomy" id="1967502"/>
    <lineage>
        <taxon>Bacteria</taxon>
        <taxon>Bacillati</taxon>
        <taxon>Bacillota</taxon>
        <taxon>Bacilli</taxon>
        <taxon>Bacillales</taxon>
        <taxon>Paenibacillaceae</taxon>
        <taxon>Paenibacillus</taxon>
    </lineage>
</organism>